<name>A0A4R8C3B0_9ACTN</name>
<comment type="caution">
    <text evidence="1">The sequence shown here is derived from an EMBL/GenBank/DDBJ whole genome shotgun (WGS) entry which is preliminary data.</text>
</comment>
<dbReference type="RefSeq" id="WP_134105488.1">
    <property type="nucleotide sequence ID" value="NZ_SODP01000002.1"/>
</dbReference>
<gene>
    <name evidence="1" type="ORF">EV653_4318</name>
</gene>
<keyword evidence="2" id="KW-1185">Reference proteome</keyword>
<organism evidence="1 2">
    <name type="scientific">Kribbella pratensis</name>
    <dbReference type="NCBI Taxonomy" id="2512112"/>
    <lineage>
        <taxon>Bacteria</taxon>
        <taxon>Bacillati</taxon>
        <taxon>Actinomycetota</taxon>
        <taxon>Actinomycetes</taxon>
        <taxon>Propionibacteriales</taxon>
        <taxon>Kribbellaceae</taxon>
        <taxon>Kribbella</taxon>
    </lineage>
</organism>
<evidence type="ECO:0000313" key="1">
    <source>
        <dbReference type="EMBL" id="TDW70280.1"/>
    </source>
</evidence>
<dbReference type="AlphaFoldDB" id="A0A4R8C3B0"/>
<protein>
    <submittedName>
        <fullName evidence="1">Uncharacterized protein</fullName>
    </submittedName>
</protein>
<accession>A0A4R8C3B0</accession>
<sequence>MSVSQADRAALTPILEAQPDLDRWRLRAKTVEEPESGSDLALDDKIFPHMAISQLARTSLVFSGEHLRLALDAVHAKQLYPSSHFTVLRGALVGAAQGVWILSPDDRRERRERGLTVLAEMYSQMGKYYDSLAGLSQDDQERIDDQKDRLSDRKAGGTAVRTGRAGLNLTDVIRASAEDTFASAGHHEAVCQLWRETSADAHVLGWSVFRRSSFGSPDRRTGIGVAQAPGSPGHVAEAFLPSYRMLKHGWSLFDRRCEQRTGE</sequence>
<proteinExistence type="predicted"/>
<reference evidence="1 2" key="1">
    <citation type="submission" date="2019-03" db="EMBL/GenBank/DDBJ databases">
        <title>Genomic Encyclopedia of Type Strains, Phase III (KMG-III): the genomes of soil and plant-associated and newly described type strains.</title>
        <authorList>
            <person name="Whitman W."/>
        </authorList>
    </citation>
    <scope>NUCLEOTIDE SEQUENCE [LARGE SCALE GENOMIC DNA]</scope>
    <source>
        <strain evidence="1 2">VKM Ac-2573</strain>
    </source>
</reference>
<dbReference type="EMBL" id="SODP01000002">
    <property type="protein sequence ID" value="TDW70280.1"/>
    <property type="molecule type" value="Genomic_DNA"/>
</dbReference>
<evidence type="ECO:0000313" key="2">
    <source>
        <dbReference type="Proteomes" id="UP000295146"/>
    </source>
</evidence>
<dbReference type="Proteomes" id="UP000295146">
    <property type="component" value="Unassembled WGS sequence"/>
</dbReference>
<dbReference type="OrthoDB" id="4045431at2"/>